<evidence type="ECO:0000256" key="1">
    <source>
        <dbReference type="SAM" id="SignalP"/>
    </source>
</evidence>
<evidence type="ECO:0000313" key="2">
    <source>
        <dbReference type="EMBL" id="ASD64799.1"/>
    </source>
</evidence>
<proteinExistence type="predicted"/>
<feature type="chain" id="PRO_5012644864" evidence="1">
    <location>
        <begin position="22"/>
        <end position="187"/>
    </location>
</feature>
<evidence type="ECO:0000313" key="3">
    <source>
        <dbReference type="Proteomes" id="UP000197003"/>
    </source>
</evidence>
<accession>A0A1Z3NBF4</accession>
<dbReference type="AlphaFoldDB" id="A0A1Z3NBF4"/>
<gene>
    <name evidence="2" type="ORF">B9G79_15130</name>
</gene>
<name>A0A1Z3NBF4_BDEBC</name>
<dbReference type="OrthoDB" id="5293647at2"/>
<protein>
    <submittedName>
        <fullName evidence="2">Uncharacterized protein</fullName>
    </submittedName>
</protein>
<feature type="signal peptide" evidence="1">
    <location>
        <begin position="1"/>
        <end position="21"/>
    </location>
</feature>
<reference evidence="2 3" key="1">
    <citation type="submission" date="2017-04" db="EMBL/GenBank/DDBJ databases">
        <title>Whole genome sequence of Bdellovibrio bacteriovorus strain SSB218315.</title>
        <authorList>
            <person name="Oyedara O."/>
            <person name="Rodriguez-Perez M.A."/>
        </authorList>
    </citation>
    <scope>NUCLEOTIDE SEQUENCE [LARGE SCALE GENOMIC DNA]</scope>
    <source>
        <strain evidence="2 3">SSB218315</strain>
    </source>
</reference>
<sequence length="187" mass="20899">MKTWIVLSILGSIVFSSAAFAAESRHFTKVDAERAVVKIVTDEGQGIQAAMFVDGEENEKFMKMLLDDPNTRLASLRDELEKENCDPSAPRFDSWIEDCGSVEFTDPVQTSFARGGWMSAGAQYTYFVGFRHAGTGHIFEATYMVVIQEEVNAEMNQQNGTPSVLKKDLSLVRIVRMPGQIRILPIR</sequence>
<organism evidence="2 3">
    <name type="scientific">Bdellovibrio bacteriovorus</name>
    <dbReference type="NCBI Taxonomy" id="959"/>
    <lineage>
        <taxon>Bacteria</taxon>
        <taxon>Pseudomonadati</taxon>
        <taxon>Bdellovibrionota</taxon>
        <taxon>Bdellovibrionia</taxon>
        <taxon>Bdellovibrionales</taxon>
        <taxon>Pseudobdellovibrionaceae</taxon>
        <taxon>Bdellovibrio</taxon>
    </lineage>
</organism>
<dbReference type="RefSeq" id="WP_088566234.1">
    <property type="nucleotide sequence ID" value="NZ_CP020946.1"/>
</dbReference>
<dbReference type="EMBL" id="CP020946">
    <property type="protein sequence ID" value="ASD64799.1"/>
    <property type="molecule type" value="Genomic_DNA"/>
</dbReference>
<dbReference type="Proteomes" id="UP000197003">
    <property type="component" value="Chromosome"/>
</dbReference>
<keyword evidence="1" id="KW-0732">Signal</keyword>